<name>A0A2T4C1A5_TRILO</name>
<sequence length="1647" mass="185645">MTNEGDFDLKLIRSGTPREQALHLRHVLDSNPAAVSSLTSQLISLVGAETLPPIVLCLWPSIAKQPEAILAVIRQELCISAHHSAIKHFYRHLRAAKTFAKAWEAAGGATGVAQLAAKLSVVNVRLLISLLGCTARAQGARKQRQQEMEKLLELLWEQAEGREGGAVFDSRPLREAYVRLLPACGPAFRVDWEENKKRQVLQGCSTFVEMDYEFFERHYDEKLGRNGITGDEFLVKVKPLVLHRTEYGLQVLERVLDSENLLGVSPAALLDAVVQPLAKRCLSRRRISDGITVRFWSRLMLGLKEHSAFHRSFDNYETHYSTMITRLVKVWKRSCARPEYTEMLATLFSVLPEAMVNRYRLSDLLRSVGNARRYQLLRLFLKHTAGNQFDIGDLTSLEHSDLEKTKSSFRWQSGLFFLLPAEEALVLWEKVQRAGKDVGRGGSHSARHSLQEKIDPERHEIADRHVMRALLLNRLRSPAVAAFSPTELDAMQTEARQGLSKRMKKATQGRSAEDRSQAAQSALALCVAIGDLELYAETLRWARRFNKDPLTVKELYSRQSLMPEEGKSLLAVLHEKTKDKMLTMSVDELTKTIQSANAVLTILYETAGMGVNEPSFNPSDWQSTFEFIQRVVCLRLDSVNAFQDRTKMSDEALYEAVWKPTSTVLQKMLSELHGPAGERFEPLTPHAILSNLRVTKPQSLRGHTIRFLNHLAEFQDSLWAEVRRRETPALVTADEIWPKGATLQQLSSYFREALAYLPYAQERAEAVVLINPLKALQPIKIDEETQLAIGTFVDSWSKALQLYIQGPGEVQRKERILRAWQHATVALSKDRMTPEEAERFWWPVFEGVKVKKSEVGIDEERSQRPRPSLPDLDEDEDTQPLEWNPDPDYDRISQPNKDKALKPTLLDVLLSQSNAAKTARVSKPKKSIFGNVRAVVPRKPSPSSFWSWFFASPTKLSGRSADAYATAAILTVNMKEGSDMSLLKTPFPSAEAVRIPAVYLDQEFLEREAHKNLCHQSLDVLEDLKAYTPTGLLVQLAESVFESIRRKPESEKPYRVFVSIVNLILDGKDPSLAVPLIQKFILENPEASSWHRPILNPGSLEKLSPADAKRFFESFTDAIVDKLQEQEERRAEQKVGDEAAASKKPLVKITTVKMLAQLLRESPVVNSSLAVDLNIRILERASHVDVRTASVKGLTEAIEASTTSSVVKKRIFDALREYAVPIAASINEARPLTELGALMLEGDVPEVWEEGAGCQAIPPIMELILDAGRGMDWKSDEGLALKDIIYSMLDASAETNKRWMSLFLKKNGFSLPDSAQLPAIPLFPASLWSLLSILNTETSDKFADLAMEYLLLRTNPPEWLSAITRAVKGNKKLAYTNSGKHWTQMWNSDGDILMKRLLWTICSYLKSVEKKIERGEIRKREGYQSVESFLFDIVDRVLMRGELAKFEAFMEDTSDFERDMPVWGRIVERINELRTPAWQADLNRKPAVLPDTLGLKIRMLDLPRSSPSTPDEARRVAVRCAEGAVKLLEEVVAEQRPYIRSFGTLQKALEGVEPKAELGIALAATPALEDASVVRFVDYLRVELAVGLLDKSHVFRTGLGKPHEEDVVKRATDVVVKMSGSVVEEFRMLAVPLKMDVENTDGWDWWN</sequence>
<evidence type="ECO:0000256" key="1">
    <source>
        <dbReference type="SAM" id="MobiDB-lite"/>
    </source>
</evidence>
<proteinExistence type="predicted"/>
<feature type="region of interest" description="Disordered" evidence="1">
    <location>
        <begin position="856"/>
        <end position="896"/>
    </location>
</feature>
<reference evidence="2 3" key="1">
    <citation type="submission" date="2016-07" db="EMBL/GenBank/DDBJ databases">
        <title>Multiple horizontal gene transfer events from other fungi enriched the ability of initially mycotrophic Trichoderma (Ascomycota) to feed on dead plant biomass.</title>
        <authorList>
            <consortium name="DOE Joint Genome Institute"/>
            <person name="Aerts A."/>
            <person name="Atanasova L."/>
            <person name="Chenthamara K."/>
            <person name="Zhang J."/>
            <person name="Grujic M."/>
            <person name="Henrissat B."/>
            <person name="Kuo A."/>
            <person name="Salamov A."/>
            <person name="Lipzen A."/>
            <person name="Labutti K."/>
            <person name="Barry K."/>
            <person name="Miao Y."/>
            <person name="Rahimi M.J."/>
            <person name="Shen Q."/>
            <person name="Grigoriev I.V."/>
            <person name="Kubicek C.P."/>
            <person name="Druzhinina I.S."/>
        </authorList>
    </citation>
    <scope>NUCLEOTIDE SEQUENCE [LARGE SCALE GENOMIC DNA]</scope>
    <source>
        <strain evidence="2 3">ATCC 18648</strain>
    </source>
</reference>
<keyword evidence="3" id="KW-1185">Reference proteome</keyword>
<dbReference type="Proteomes" id="UP000240760">
    <property type="component" value="Unassembled WGS sequence"/>
</dbReference>
<dbReference type="STRING" id="983965.A0A2T4C1A5"/>
<evidence type="ECO:0000313" key="3">
    <source>
        <dbReference type="Proteomes" id="UP000240760"/>
    </source>
</evidence>
<organism evidence="2 3">
    <name type="scientific">Trichoderma longibrachiatum ATCC 18648</name>
    <dbReference type="NCBI Taxonomy" id="983965"/>
    <lineage>
        <taxon>Eukaryota</taxon>
        <taxon>Fungi</taxon>
        <taxon>Dikarya</taxon>
        <taxon>Ascomycota</taxon>
        <taxon>Pezizomycotina</taxon>
        <taxon>Sordariomycetes</taxon>
        <taxon>Hypocreomycetidae</taxon>
        <taxon>Hypocreales</taxon>
        <taxon>Hypocreaceae</taxon>
        <taxon>Trichoderma</taxon>
    </lineage>
</organism>
<accession>A0A2T4C1A5</accession>
<evidence type="ECO:0000313" key="2">
    <source>
        <dbReference type="EMBL" id="PTB75348.1"/>
    </source>
</evidence>
<protein>
    <submittedName>
        <fullName evidence="2">Uncharacterized protein</fullName>
    </submittedName>
</protein>
<dbReference type="EMBL" id="KZ679134">
    <property type="protein sequence ID" value="PTB75348.1"/>
    <property type="molecule type" value="Genomic_DNA"/>
</dbReference>
<gene>
    <name evidence="2" type="ORF">M440DRAFT_1402872</name>
</gene>
<dbReference type="OrthoDB" id="2549237at2759"/>